<name>A0AAD5GPF0_AMBAR</name>
<keyword evidence="9" id="KW-0325">Glycoprotein</keyword>
<keyword evidence="4" id="KW-0808">Transferase</keyword>
<dbReference type="PANTHER" id="PTHR48006:SF62">
    <property type="entry name" value="LEUCINE-RICH REPEAT TRANSMEMBRANE PROTEIN KINASE"/>
    <property type="match status" value="1"/>
</dbReference>
<keyword evidence="7" id="KW-0067">ATP-binding</keyword>
<evidence type="ECO:0000313" key="14">
    <source>
        <dbReference type="EMBL" id="KAI7747118.1"/>
    </source>
</evidence>
<comment type="caution">
    <text evidence="14">The sequence shown here is derived from an EMBL/GenBank/DDBJ whole genome shotgun (WGS) entry which is preliminary data.</text>
</comment>
<feature type="non-terminal residue" evidence="14">
    <location>
        <position position="1"/>
    </location>
</feature>
<dbReference type="Gene3D" id="3.30.200.20">
    <property type="entry name" value="Phosphorylase Kinase, domain 1"/>
    <property type="match status" value="1"/>
</dbReference>
<dbReference type="EMBL" id="JAMZMK010006840">
    <property type="protein sequence ID" value="KAI7747118.1"/>
    <property type="molecule type" value="Genomic_DNA"/>
</dbReference>
<feature type="domain" description="Malectin" evidence="13">
    <location>
        <begin position="43"/>
        <end position="224"/>
    </location>
</feature>
<evidence type="ECO:0000256" key="10">
    <source>
        <dbReference type="ARBA" id="ARBA00047899"/>
    </source>
</evidence>
<evidence type="ECO:0000256" key="9">
    <source>
        <dbReference type="ARBA" id="ARBA00023180"/>
    </source>
</evidence>
<evidence type="ECO:0000256" key="2">
    <source>
        <dbReference type="ARBA" id="ARBA00012513"/>
    </source>
</evidence>
<keyword evidence="15" id="KW-1185">Reference proteome</keyword>
<keyword evidence="3" id="KW-0597">Phosphoprotein</keyword>
<accession>A0AAD5GPF0</accession>
<dbReference type="Gene3D" id="2.60.120.430">
    <property type="entry name" value="Galactose-binding lectin"/>
    <property type="match status" value="1"/>
</dbReference>
<evidence type="ECO:0000256" key="8">
    <source>
        <dbReference type="ARBA" id="ARBA00023170"/>
    </source>
</evidence>
<evidence type="ECO:0000256" key="12">
    <source>
        <dbReference type="SAM" id="Phobius"/>
    </source>
</evidence>
<evidence type="ECO:0000256" key="3">
    <source>
        <dbReference type="ARBA" id="ARBA00022553"/>
    </source>
</evidence>
<protein>
    <recommendedName>
        <fullName evidence="2">non-specific serine/threonine protein kinase</fullName>
        <ecNumber evidence="2">2.7.11.1</ecNumber>
    </recommendedName>
</protein>
<evidence type="ECO:0000256" key="4">
    <source>
        <dbReference type="ARBA" id="ARBA00022679"/>
    </source>
</evidence>
<dbReference type="InterPro" id="IPR021720">
    <property type="entry name" value="Malectin_dom"/>
</dbReference>
<dbReference type="GO" id="GO:0004674">
    <property type="term" value="F:protein serine/threonine kinase activity"/>
    <property type="evidence" value="ECO:0007669"/>
    <property type="project" value="UniProtKB-EC"/>
</dbReference>
<keyword evidence="5" id="KW-0732">Signal</keyword>
<feature type="transmembrane region" description="Helical" evidence="12">
    <location>
        <begin position="248"/>
        <end position="270"/>
    </location>
</feature>
<reference evidence="14" key="1">
    <citation type="submission" date="2022-06" db="EMBL/GenBank/DDBJ databases">
        <title>Uncovering the hologenomic basis of an extraordinary plant invasion.</title>
        <authorList>
            <person name="Bieker V.C."/>
            <person name="Martin M.D."/>
            <person name="Gilbert T."/>
            <person name="Hodgins K."/>
            <person name="Battlay P."/>
            <person name="Petersen B."/>
            <person name="Wilson J."/>
        </authorList>
    </citation>
    <scope>NUCLEOTIDE SEQUENCE</scope>
    <source>
        <strain evidence="14">AA19_3_7</strain>
        <tissue evidence="14">Leaf</tissue>
    </source>
</reference>
<evidence type="ECO:0000256" key="11">
    <source>
        <dbReference type="ARBA" id="ARBA00048679"/>
    </source>
</evidence>
<proteinExistence type="predicted"/>
<gene>
    <name evidence="14" type="ORF">M8C21_031377</name>
</gene>
<evidence type="ECO:0000256" key="6">
    <source>
        <dbReference type="ARBA" id="ARBA00022741"/>
    </source>
</evidence>
<dbReference type="PANTHER" id="PTHR48006">
    <property type="entry name" value="LEUCINE-RICH REPEAT-CONTAINING PROTEIN DDB_G0281931-RELATED"/>
    <property type="match status" value="1"/>
</dbReference>
<keyword evidence="12" id="KW-0472">Membrane</keyword>
<dbReference type="EC" id="2.7.11.1" evidence="2"/>
<evidence type="ECO:0000256" key="7">
    <source>
        <dbReference type="ARBA" id="ARBA00022840"/>
    </source>
</evidence>
<dbReference type="Pfam" id="PF11721">
    <property type="entry name" value="Malectin"/>
    <property type="match status" value="1"/>
</dbReference>
<evidence type="ECO:0000259" key="13">
    <source>
        <dbReference type="Pfam" id="PF11721"/>
    </source>
</evidence>
<keyword evidence="8" id="KW-0675">Receptor</keyword>
<evidence type="ECO:0000256" key="5">
    <source>
        <dbReference type="ARBA" id="ARBA00022729"/>
    </source>
</evidence>
<dbReference type="Proteomes" id="UP001206925">
    <property type="component" value="Unassembled WGS sequence"/>
</dbReference>
<comment type="catalytic activity">
    <reaction evidence="11">
        <text>L-seryl-[protein] + ATP = O-phospho-L-seryl-[protein] + ADP + H(+)</text>
        <dbReference type="Rhea" id="RHEA:17989"/>
        <dbReference type="Rhea" id="RHEA-COMP:9863"/>
        <dbReference type="Rhea" id="RHEA-COMP:11604"/>
        <dbReference type="ChEBI" id="CHEBI:15378"/>
        <dbReference type="ChEBI" id="CHEBI:29999"/>
        <dbReference type="ChEBI" id="CHEBI:30616"/>
        <dbReference type="ChEBI" id="CHEBI:83421"/>
        <dbReference type="ChEBI" id="CHEBI:456216"/>
        <dbReference type="EC" id="2.7.11.1"/>
    </reaction>
</comment>
<keyword evidence="12" id="KW-1133">Transmembrane helix</keyword>
<evidence type="ECO:0000256" key="1">
    <source>
        <dbReference type="ARBA" id="ARBA00004479"/>
    </source>
</evidence>
<dbReference type="InterPro" id="IPR051824">
    <property type="entry name" value="LRR_Rcpt-Like_S/T_Kinase"/>
</dbReference>
<comment type="subcellular location">
    <subcellularLocation>
        <location evidence="1">Membrane</location>
        <topology evidence="1">Single-pass type I membrane protein</topology>
    </subcellularLocation>
</comment>
<dbReference type="GO" id="GO:0005886">
    <property type="term" value="C:plasma membrane"/>
    <property type="evidence" value="ECO:0007669"/>
    <property type="project" value="TreeGrafter"/>
</dbReference>
<keyword evidence="6" id="KW-0547">Nucleotide-binding</keyword>
<dbReference type="GO" id="GO:0005524">
    <property type="term" value="F:ATP binding"/>
    <property type="evidence" value="ECO:0007669"/>
    <property type="project" value="UniProtKB-KW"/>
</dbReference>
<comment type="catalytic activity">
    <reaction evidence="10">
        <text>L-threonyl-[protein] + ATP = O-phospho-L-threonyl-[protein] + ADP + H(+)</text>
        <dbReference type="Rhea" id="RHEA:46608"/>
        <dbReference type="Rhea" id="RHEA-COMP:11060"/>
        <dbReference type="Rhea" id="RHEA-COMP:11605"/>
        <dbReference type="ChEBI" id="CHEBI:15378"/>
        <dbReference type="ChEBI" id="CHEBI:30013"/>
        <dbReference type="ChEBI" id="CHEBI:30616"/>
        <dbReference type="ChEBI" id="CHEBI:61977"/>
        <dbReference type="ChEBI" id="CHEBI:456216"/>
        <dbReference type="EC" id="2.7.11.1"/>
    </reaction>
</comment>
<evidence type="ECO:0000313" key="15">
    <source>
        <dbReference type="Proteomes" id="UP001206925"/>
    </source>
</evidence>
<organism evidence="14 15">
    <name type="scientific">Ambrosia artemisiifolia</name>
    <name type="common">Common ragweed</name>
    <dbReference type="NCBI Taxonomy" id="4212"/>
    <lineage>
        <taxon>Eukaryota</taxon>
        <taxon>Viridiplantae</taxon>
        <taxon>Streptophyta</taxon>
        <taxon>Embryophyta</taxon>
        <taxon>Tracheophyta</taxon>
        <taxon>Spermatophyta</taxon>
        <taxon>Magnoliopsida</taxon>
        <taxon>eudicotyledons</taxon>
        <taxon>Gunneridae</taxon>
        <taxon>Pentapetalae</taxon>
        <taxon>asterids</taxon>
        <taxon>campanulids</taxon>
        <taxon>Asterales</taxon>
        <taxon>Asteraceae</taxon>
        <taxon>Asteroideae</taxon>
        <taxon>Heliantheae alliance</taxon>
        <taxon>Heliantheae</taxon>
        <taxon>Ambrosia</taxon>
    </lineage>
</organism>
<keyword evidence="12" id="KW-0812">Transmembrane</keyword>
<dbReference type="AlphaFoldDB" id="A0AAD5GPF0"/>
<sequence>MHSNLVVNNFTLESSGNSGLPPNLNCLQRNFPCFRGSPRYSSFGINSGGPAITSSNRILHEQENEALGPATYYVTSERRWGVSNVGQRDNPRYTASTSRQFTNTLDSELFQTARLSAGSLRYYGLGLENGNYTVTLQFAELEIESGPTWRSTGRRVFDIYLQGNRVLQDFDIKREARGASFSPVSRAETVQVSNNYLEIHLFWSGKGTCCVPTQGTFGPLISAISATPNFTPTVDNTPPSTKKNRTGLIVGIVVPIVVISVLILLALYIFRQRRKKQDTSDNYEEFLGIDAKPYTFTYGDLRNATGDFSPENKLGEGGFGPVYK</sequence>
<dbReference type="FunFam" id="2.60.120.430:FF:000002">
    <property type="entry name" value="Leucine-rich repeat receptor-like protein kinase"/>
    <property type="match status" value="1"/>
</dbReference>